<reference evidence="4" key="1">
    <citation type="submission" date="2017-06" db="EMBL/GenBank/DDBJ databases">
        <authorList>
            <person name="Varghese N."/>
            <person name="Submissions S."/>
        </authorList>
    </citation>
    <scope>NUCLEOTIDE SEQUENCE [LARGE SCALE GENOMIC DNA]</scope>
    <source>
        <strain evidence="4">JCM 23211</strain>
    </source>
</reference>
<dbReference type="InterPro" id="IPR050266">
    <property type="entry name" value="AB_hydrolase_sf"/>
</dbReference>
<dbReference type="InterPro" id="IPR029058">
    <property type="entry name" value="AB_hydrolase_fold"/>
</dbReference>
<dbReference type="RefSeq" id="WP_089252154.1">
    <property type="nucleotide sequence ID" value="NZ_FZOW01000025.1"/>
</dbReference>
<keyword evidence="4" id="KW-1185">Reference proteome</keyword>
<gene>
    <name evidence="3" type="ORF">SAMN05421642_12545</name>
</gene>
<sequence>MNRSQVVDVERVWAGRTAAIVAGDAADPAVLLLNGLGLSGIDWLAQITALAQNGHRVVSVDRRGHGESPYRPVAEFDELVTDAVAVMDRLDIEEADVCGLSLGGTEAMSLALDHPHRVRSLILADTFAELPTDVAESRMRGMNSLYEQGGMAGLAATVVDGMLHRAPTPTRRAELIDAFESLGAAAFFELMEVLYGYRLQARLTELAVPTLVLGATEDTRTTVESMKRLSADIAGASFVEIPEAGHFPHIEQPELFSDALLNFLSASADERESKGNQS</sequence>
<dbReference type="PRINTS" id="PR00412">
    <property type="entry name" value="EPOXHYDRLASE"/>
</dbReference>
<dbReference type="GO" id="GO:0016787">
    <property type="term" value="F:hydrolase activity"/>
    <property type="evidence" value="ECO:0007669"/>
    <property type="project" value="UniProtKB-KW"/>
</dbReference>
<proteinExistence type="predicted"/>
<dbReference type="EMBL" id="FZOW01000025">
    <property type="protein sequence ID" value="SNT48066.1"/>
    <property type="molecule type" value="Genomic_DNA"/>
</dbReference>
<dbReference type="InterPro" id="IPR000073">
    <property type="entry name" value="AB_hydrolase_1"/>
</dbReference>
<protein>
    <submittedName>
        <fullName evidence="3">3-oxoadipate enol-lactonase</fullName>
    </submittedName>
</protein>
<name>A0A239MZC7_9NOCA</name>
<accession>A0A239MZC7</accession>
<evidence type="ECO:0000256" key="1">
    <source>
        <dbReference type="ARBA" id="ARBA00022801"/>
    </source>
</evidence>
<dbReference type="AlphaFoldDB" id="A0A239MZC7"/>
<feature type="domain" description="AB hydrolase-1" evidence="2">
    <location>
        <begin position="28"/>
        <end position="253"/>
    </location>
</feature>
<dbReference type="OrthoDB" id="9802489at2"/>
<dbReference type="InterPro" id="IPR000639">
    <property type="entry name" value="Epox_hydrolase-like"/>
</dbReference>
<dbReference type="PANTHER" id="PTHR43798">
    <property type="entry name" value="MONOACYLGLYCEROL LIPASE"/>
    <property type="match status" value="1"/>
</dbReference>
<dbReference type="Gene3D" id="3.40.50.1820">
    <property type="entry name" value="alpha/beta hydrolase"/>
    <property type="match status" value="1"/>
</dbReference>
<dbReference type="SUPFAM" id="SSF53474">
    <property type="entry name" value="alpha/beta-Hydrolases"/>
    <property type="match status" value="1"/>
</dbReference>
<dbReference type="Pfam" id="PF00561">
    <property type="entry name" value="Abhydrolase_1"/>
    <property type="match status" value="1"/>
</dbReference>
<organism evidence="3 4">
    <name type="scientific">Rhodococcoides kyotonense</name>
    <dbReference type="NCBI Taxonomy" id="398843"/>
    <lineage>
        <taxon>Bacteria</taxon>
        <taxon>Bacillati</taxon>
        <taxon>Actinomycetota</taxon>
        <taxon>Actinomycetes</taxon>
        <taxon>Mycobacteriales</taxon>
        <taxon>Nocardiaceae</taxon>
        <taxon>Rhodococcoides</taxon>
    </lineage>
</organism>
<keyword evidence="1" id="KW-0378">Hydrolase</keyword>
<dbReference type="PRINTS" id="PR00111">
    <property type="entry name" value="ABHYDROLASE"/>
</dbReference>
<dbReference type="Proteomes" id="UP000198327">
    <property type="component" value="Unassembled WGS sequence"/>
</dbReference>
<evidence type="ECO:0000259" key="2">
    <source>
        <dbReference type="Pfam" id="PF00561"/>
    </source>
</evidence>
<evidence type="ECO:0000313" key="4">
    <source>
        <dbReference type="Proteomes" id="UP000198327"/>
    </source>
</evidence>
<dbReference type="PANTHER" id="PTHR43798:SF31">
    <property type="entry name" value="AB HYDROLASE SUPERFAMILY PROTEIN YCLE"/>
    <property type="match status" value="1"/>
</dbReference>
<evidence type="ECO:0000313" key="3">
    <source>
        <dbReference type="EMBL" id="SNT48066.1"/>
    </source>
</evidence>
<dbReference type="GO" id="GO:0016020">
    <property type="term" value="C:membrane"/>
    <property type="evidence" value="ECO:0007669"/>
    <property type="project" value="TreeGrafter"/>
</dbReference>